<dbReference type="GO" id="GO:0043565">
    <property type="term" value="F:sequence-specific DNA binding"/>
    <property type="evidence" value="ECO:0007669"/>
    <property type="project" value="TreeGrafter"/>
</dbReference>
<dbReference type="RefSeq" id="WP_094408439.1">
    <property type="nucleotide sequence ID" value="NZ_BMJZ01000004.1"/>
</dbReference>
<dbReference type="Pfam" id="PF03466">
    <property type="entry name" value="LysR_substrate"/>
    <property type="match status" value="1"/>
</dbReference>
<dbReference type="PROSITE" id="PS50931">
    <property type="entry name" value="HTH_LYSR"/>
    <property type="match status" value="1"/>
</dbReference>
<dbReference type="InterPro" id="IPR005119">
    <property type="entry name" value="LysR_subst-bd"/>
</dbReference>
<dbReference type="InterPro" id="IPR000847">
    <property type="entry name" value="LysR_HTH_N"/>
</dbReference>
<keyword evidence="2" id="KW-0805">Transcription regulation</keyword>
<evidence type="ECO:0000256" key="1">
    <source>
        <dbReference type="ARBA" id="ARBA00009437"/>
    </source>
</evidence>
<protein>
    <recommendedName>
        <fullName evidence="5">HTH lysR-type domain-containing protein</fullName>
    </recommendedName>
</protein>
<dbReference type="PRINTS" id="PR00039">
    <property type="entry name" value="HTHLYSR"/>
</dbReference>
<name>A0A255XSD0_9PROT</name>
<dbReference type="GO" id="GO:0006351">
    <property type="term" value="P:DNA-templated transcription"/>
    <property type="evidence" value="ECO:0007669"/>
    <property type="project" value="TreeGrafter"/>
</dbReference>
<evidence type="ECO:0000259" key="5">
    <source>
        <dbReference type="PROSITE" id="PS50931"/>
    </source>
</evidence>
<evidence type="ECO:0000256" key="3">
    <source>
        <dbReference type="ARBA" id="ARBA00023125"/>
    </source>
</evidence>
<dbReference type="SUPFAM" id="SSF53850">
    <property type="entry name" value="Periplasmic binding protein-like II"/>
    <property type="match status" value="1"/>
</dbReference>
<dbReference type="OrthoDB" id="9812435at2"/>
<evidence type="ECO:0000313" key="6">
    <source>
        <dbReference type="EMBL" id="OYQ19335.1"/>
    </source>
</evidence>
<comment type="similarity">
    <text evidence="1">Belongs to the LysR transcriptional regulatory family.</text>
</comment>
<dbReference type="InterPro" id="IPR036388">
    <property type="entry name" value="WH-like_DNA-bd_sf"/>
</dbReference>
<dbReference type="SUPFAM" id="SSF46785">
    <property type="entry name" value="Winged helix' DNA-binding domain"/>
    <property type="match status" value="1"/>
</dbReference>
<sequence length="314" mass="34241">MDRLSGLAVFAAVVECEGFTAAAKRLNLSKAAVSKQVSLLEERLGARLLNRTTRRLSLTDAGQNFYERCQRILMEAEEAVADVGRLQTEPRGPLRISAPASLGETYLAPVIAQFAARWPDLRVDLDLSDRYVDLIEEGFDLALRVGDLADSSLITKRLATVRRPFVAAPSYLERYGTPTRTTDLPQHRGICYALARHGTEVQMQMTSGRRENIALDWAFRSNNGKAMVEAACAGLGLLSTPLFLSAAAIQTGKLVPVCLADGEPLSLALQVVFPHARHVPAKVRLLIETLAATFRDPAPWEIGLLDHVGGKVEA</sequence>
<dbReference type="AlphaFoldDB" id="A0A255XSD0"/>
<keyword evidence="7" id="KW-1185">Reference proteome</keyword>
<proteinExistence type="inferred from homology"/>
<keyword evidence="4" id="KW-0804">Transcription</keyword>
<dbReference type="FunFam" id="1.10.10.10:FF:000001">
    <property type="entry name" value="LysR family transcriptional regulator"/>
    <property type="match status" value="1"/>
</dbReference>
<dbReference type="GO" id="GO:0003700">
    <property type="term" value="F:DNA-binding transcription factor activity"/>
    <property type="evidence" value="ECO:0007669"/>
    <property type="project" value="InterPro"/>
</dbReference>
<dbReference type="Proteomes" id="UP000216361">
    <property type="component" value="Unassembled WGS sequence"/>
</dbReference>
<dbReference type="Gene3D" id="3.40.190.290">
    <property type="match status" value="1"/>
</dbReference>
<evidence type="ECO:0000256" key="4">
    <source>
        <dbReference type="ARBA" id="ARBA00023163"/>
    </source>
</evidence>
<accession>A0A255XSD0</accession>
<comment type="caution">
    <text evidence="6">The sequence shown here is derived from an EMBL/GenBank/DDBJ whole genome shotgun (WGS) entry which is preliminary data.</text>
</comment>
<dbReference type="Pfam" id="PF00126">
    <property type="entry name" value="HTH_1"/>
    <property type="match status" value="1"/>
</dbReference>
<dbReference type="CDD" id="cd08422">
    <property type="entry name" value="PBP2_CrgA_like"/>
    <property type="match status" value="1"/>
</dbReference>
<organism evidence="6 7">
    <name type="scientific">Elstera cyanobacteriorum</name>
    <dbReference type="NCBI Taxonomy" id="2022747"/>
    <lineage>
        <taxon>Bacteria</taxon>
        <taxon>Pseudomonadati</taxon>
        <taxon>Pseudomonadota</taxon>
        <taxon>Alphaproteobacteria</taxon>
        <taxon>Rhodospirillales</taxon>
        <taxon>Rhodospirillaceae</taxon>
        <taxon>Elstera</taxon>
    </lineage>
</organism>
<dbReference type="PANTHER" id="PTHR30537">
    <property type="entry name" value="HTH-TYPE TRANSCRIPTIONAL REGULATOR"/>
    <property type="match status" value="1"/>
</dbReference>
<dbReference type="PANTHER" id="PTHR30537:SF5">
    <property type="entry name" value="HTH-TYPE TRANSCRIPTIONAL ACTIVATOR TTDR-RELATED"/>
    <property type="match status" value="1"/>
</dbReference>
<evidence type="ECO:0000256" key="2">
    <source>
        <dbReference type="ARBA" id="ARBA00023015"/>
    </source>
</evidence>
<keyword evidence="3" id="KW-0238">DNA-binding</keyword>
<dbReference type="InterPro" id="IPR036390">
    <property type="entry name" value="WH_DNA-bd_sf"/>
</dbReference>
<reference evidence="6 7" key="1">
    <citation type="submission" date="2017-07" db="EMBL/GenBank/DDBJ databases">
        <title>Elstera cyanobacteriorum sp. nov., a novel bacterium isolated from cyanobacterial aggregates in a eutrophic lake.</title>
        <authorList>
            <person name="Cai H."/>
        </authorList>
    </citation>
    <scope>NUCLEOTIDE SEQUENCE [LARGE SCALE GENOMIC DNA]</scope>
    <source>
        <strain evidence="6 7">TH019</strain>
    </source>
</reference>
<dbReference type="InterPro" id="IPR058163">
    <property type="entry name" value="LysR-type_TF_proteobact-type"/>
</dbReference>
<dbReference type="EMBL" id="NOXS01000031">
    <property type="protein sequence ID" value="OYQ19335.1"/>
    <property type="molecule type" value="Genomic_DNA"/>
</dbReference>
<feature type="domain" description="HTH lysR-type" evidence="5">
    <location>
        <begin position="1"/>
        <end position="59"/>
    </location>
</feature>
<dbReference type="Gene3D" id="1.10.10.10">
    <property type="entry name" value="Winged helix-like DNA-binding domain superfamily/Winged helix DNA-binding domain"/>
    <property type="match status" value="1"/>
</dbReference>
<gene>
    <name evidence="6" type="ORF">CHR90_07850</name>
</gene>
<evidence type="ECO:0000313" key="7">
    <source>
        <dbReference type="Proteomes" id="UP000216361"/>
    </source>
</evidence>